<feature type="compositionally biased region" description="Basic and acidic residues" evidence="1">
    <location>
        <begin position="545"/>
        <end position="565"/>
    </location>
</feature>
<feature type="compositionally biased region" description="Basic and acidic residues" evidence="1">
    <location>
        <begin position="423"/>
        <end position="439"/>
    </location>
</feature>
<evidence type="ECO:0000313" key="2">
    <source>
        <dbReference type="EMBL" id="KAK5854337.1"/>
    </source>
</evidence>
<reference evidence="2 3" key="2">
    <citation type="journal article" date="2023" name="Mol. Biol. Evol.">
        <title>Genomics of Secondarily Temperate Adaptation in the Only Non-Antarctic Icefish.</title>
        <authorList>
            <person name="Rivera-Colon A.G."/>
            <person name="Rayamajhi N."/>
            <person name="Minhas B.F."/>
            <person name="Madrigal G."/>
            <person name="Bilyk K.T."/>
            <person name="Yoon V."/>
            <person name="Hune M."/>
            <person name="Gregory S."/>
            <person name="Cheng C.H.C."/>
            <person name="Catchen J.M."/>
        </authorList>
    </citation>
    <scope>NUCLEOTIDE SEQUENCE [LARGE SCALE GENOMIC DNA]</scope>
    <source>
        <strain evidence="2">JMC-PN-2008</strain>
    </source>
</reference>
<evidence type="ECO:0000256" key="1">
    <source>
        <dbReference type="SAM" id="MobiDB-lite"/>
    </source>
</evidence>
<keyword evidence="3" id="KW-1185">Reference proteome</keyword>
<dbReference type="EMBL" id="JAUZQC010000019">
    <property type="protein sequence ID" value="KAK5854337.1"/>
    <property type="molecule type" value="Genomic_DNA"/>
</dbReference>
<name>A0AAN8AGN9_ELEMC</name>
<dbReference type="Proteomes" id="UP001346869">
    <property type="component" value="Unassembled WGS sequence"/>
</dbReference>
<feature type="compositionally biased region" description="Acidic residues" evidence="1">
    <location>
        <begin position="533"/>
        <end position="544"/>
    </location>
</feature>
<reference evidence="2 3" key="1">
    <citation type="journal article" date="2023" name="Genes (Basel)">
        <title>Chromosome-Level Genome Assembly and Circadian Gene Repertoire of the Patagonia Blennie Eleginops maclovinus-The Closest Ancestral Proxy of Antarctic Cryonotothenioids.</title>
        <authorList>
            <person name="Cheng C.C."/>
            <person name="Rivera-Colon A.G."/>
            <person name="Minhas B.F."/>
            <person name="Wilson L."/>
            <person name="Rayamajhi N."/>
            <person name="Vargas-Chacoff L."/>
            <person name="Catchen J.M."/>
        </authorList>
    </citation>
    <scope>NUCLEOTIDE SEQUENCE [LARGE SCALE GENOMIC DNA]</scope>
    <source>
        <strain evidence="2">JMC-PN-2008</strain>
    </source>
</reference>
<feature type="compositionally biased region" description="Basic residues" evidence="1">
    <location>
        <begin position="410"/>
        <end position="422"/>
    </location>
</feature>
<dbReference type="AlphaFoldDB" id="A0AAN8AGN9"/>
<accession>A0AAN8AGN9</accession>
<sequence length="565" mass="64997">MAGTMNQAVCELESCRKEKDEAAQSFTEATNVLLSRQALLEGVIKHWEFKYGRLDRYANDLAVRNRNWEVNWPINHNLMHTRIVQRDAVIKGLTEANQSLVQRCTGFENPGHLELIHQKDTEIVGLKNERESLSQALSVSADWQEKYNALEKSSKILEEKKLCPETKLVTHFERVEKDGKSLADGIRKDTAEKKDSWASLSKLIKEKIQMIAIGEEKTCLEKMPTKDLAEKPRTWETGMEKEIQKIEMKKPEDETTTALVIEMEVQKIEVQMNNPDDESTQTQVIEMEVQKIEVQMNNPEDESTQALVIEMEVQKIEVEMNNPEDESTQALVIEMEVQKIEVEIKNPEDESTQALVIEMEVEKIKVEIKNPEDESTQAVVETPKVEVKKKEPEEFFILKKAEEVVLQKEKSRKKNKQNKKKDNKLEVKLPETQAEKTHTSETVWGDVITKPVESTKEPETPNCWNVKFTPIWMKEQQTKDNLAKKDQICETTDLPMTESAAVSQQQMESREETTLSWAAVVAKKDQICETAEVEEKETEEFPELPEEHVFSCRPAEKGKQRGDNS</sequence>
<feature type="region of interest" description="Disordered" evidence="1">
    <location>
        <begin position="407"/>
        <end position="446"/>
    </location>
</feature>
<evidence type="ECO:0000313" key="3">
    <source>
        <dbReference type="Proteomes" id="UP001346869"/>
    </source>
</evidence>
<protein>
    <submittedName>
        <fullName evidence="2">Uncharacterized protein</fullName>
    </submittedName>
</protein>
<proteinExistence type="predicted"/>
<gene>
    <name evidence="2" type="ORF">PBY51_015416</name>
</gene>
<comment type="caution">
    <text evidence="2">The sequence shown here is derived from an EMBL/GenBank/DDBJ whole genome shotgun (WGS) entry which is preliminary data.</text>
</comment>
<feature type="region of interest" description="Disordered" evidence="1">
    <location>
        <begin position="533"/>
        <end position="565"/>
    </location>
</feature>
<organism evidence="2 3">
    <name type="scientific">Eleginops maclovinus</name>
    <name type="common">Patagonian blennie</name>
    <name type="synonym">Eleginus maclovinus</name>
    <dbReference type="NCBI Taxonomy" id="56733"/>
    <lineage>
        <taxon>Eukaryota</taxon>
        <taxon>Metazoa</taxon>
        <taxon>Chordata</taxon>
        <taxon>Craniata</taxon>
        <taxon>Vertebrata</taxon>
        <taxon>Euteleostomi</taxon>
        <taxon>Actinopterygii</taxon>
        <taxon>Neopterygii</taxon>
        <taxon>Teleostei</taxon>
        <taxon>Neoteleostei</taxon>
        <taxon>Acanthomorphata</taxon>
        <taxon>Eupercaria</taxon>
        <taxon>Perciformes</taxon>
        <taxon>Notothenioidei</taxon>
        <taxon>Eleginopidae</taxon>
        <taxon>Eleginops</taxon>
    </lineage>
</organism>